<keyword evidence="2" id="KW-1185">Reference proteome</keyword>
<gene>
    <name evidence="1" type="ordered locus">Jden_0211</name>
</gene>
<dbReference type="AlphaFoldDB" id="C7QYN8"/>
<sequence>MVCCVLPVDARGEYGAGWWLVAVASIGAGTDIVWPGQWGDLPMDASPVLGGLRVNFARICKNGHSAHTDRA</sequence>
<dbReference type="HOGENOM" id="CLU_2734641_0_0_11"/>
<reference evidence="1 2" key="1">
    <citation type="journal article" date="2009" name="Stand. Genomic Sci.">
        <title>Complete genome sequence of Jonesia denitrificans type strain (Prevot 55134).</title>
        <authorList>
            <person name="Pukall R."/>
            <person name="Gehrich-Schroter G."/>
            <person name="Lapidus A."/>
            <person name="Nolan M."/>
            <person name="Glavina Del Rio T."/>
            <person name="Lucas S."/>
            <person name="Chen F."/>
            <person name="Tice H."/>
            <person name="Pitluck S."/>
            <person name="Cheng J.F."/>
            <person name="Copeland A."/>
            <person name="Saunders E."/>
            <person name="Brettin T."/>
            <person name="Detter J.C."/>
            <person name="Bruce D."/>
            <person name="Goodwin L."/>
            <person name="Pati A."/>
            <person name="Ivanova N."/>
            <person name="Mavromatis K."/>
            <person name="Ovchinnikova G."/>
            <person name="Chen A."/>
            <person name="Palaniappan K."/>
            <person name="Land M."/>
            <person name="Hauser L."/>
            <person name="Chang Y.J."/>
            <person name="Jeffries C.D."/>
            <person name="Chain P."/>
            <person name="Goker M."/>
            <person name="Bristow J."/>
            <person name="Eisen J.A."/>
            <person name="Markowitz V."/>
            <person name="Hugenholtz P."/>
            <person name="Kyrpides N.C."/>
            <person name="Klenk H.P."/>
            <person name="Han C."/>
        </authorList>
    </citation>
    <scope>NUCLEOTIDE SEQUENCE [LARGE SCALE GENOMIC DNA]</scope>
    <source>
        <strain evidence="2">ATCC 14870 / DSM 20603 / BCRC 15368 / CIP 55.134 / JCM 11481 / NBRC 15587 / NCTC 10816 / Prevot 55134</strain>
    </source>
</reference>
<proteinExistence type="predicted"/>
<protein>
    <submittedName>
        <fullName evidence="1">Uncharacterized protein</fullName>
    </submittedName>
</protein>
<evidence type="ECO:0000313" key="2">
    <source>
        <dbReference type="Proteomes" id="UP000000628"/>
    </source>
</evidence>
<dbReference type="EMBL" id="CP001706">
    <property type="protein sequence ID" value="ACV07885.1"/>
    <property type="molecule type" value="Genomic_DNA"/>
</dbReference>
<accession>C7QYN8</accession>
<dbReference type="Proteomes" id="UP000000628">
    <property type="component" value="Chromosome"/>
</dbReference>
<organism evidence="1 2">
    <name type="scientific">Jonesia denitrificans (strain ATCC 14870 / DSM 20603 / BCRC 15368 / CIP 55.134 / JCM 11481 / NBRC 15587 / NCTC 10816 / Prevot 55134)</name>
    <name type="common">Listeria denitrificans</name>
    <dbReference type="NCBI Taxonomy" id="471856"/>
    <lineage>
        <taxon>Bacteria</taxon>
        <taxon>Bacillati</taxon>
        <taxon>Actinomycetota</taxon>
        <taxon>Actinomycetes</taxon>
        <taxon>Micrococcales</taxon>
        <taxon>Jonesiaceae</taxon>
        <taxon>Jonesia</taxon>
    </lineage>
</organism>
<dbReference type="KEGG" id="jde:Jden_0211"/>
<name>C7QYN8_JONDD</name>
<evidence type="ECO:0000313" key="1">
    <source>
        <dbReference type="EMBL" id="ACV07885.1"/>
    </source>
</evidence>
<dbReference type="STRING" id="471856.Jden_0211"/>